<proteinExistence type="predicted"/>
<feature type="transmembrane region" description="Helical" evidence="1">
    <location>
        <begin position="16"/>
        <end position="33"/>
    </location>
</feature>
<protein>
    <recommendedName>
        <fullName evidence="4">Transposase</fullName>
    </recommendedName>
</protein>
<dbReference type="RefSeq" id="WP_380063255.1">
    <property type="nucleotide sequence ID" value="NZ_JBHSEI010000015.1"/>
</dbReference>
<keyword evidence="3" id="KW-1185">Reference proteome</keyword>
<keyword evidence="1" id="KW-0812">Transmembrane</keyword>
<organism evidence="2 3">
    <name type="scientific">Deinococcus hohokamensis</name>
    <dbReference type="NCBI Taxonomy" id="309883"/>
    <lineage>
        <taxon>Bacteria</taxon>
        <taxon>Thermotogati</taxon>
        <taxon>Deinococcota</taxon>
        <taxon>Deinococci</taxon>
        <taxon>Deinococcales</taxon>
        <taxon>Deinococcaceae</taxon>
        <taxon>Deinococcus</taxon>
    </lineage>
</organism>
<evidence type="ECO:0000313" key="2">
    <source>
        <dbReference type="EMBL" id="MFC4640274.1"/>
    </source>
</evidence>
<evidence type="ECO:0008006" key="4">
    <source>
        <dbReference type="Google" id="ProtNLM"/>
    </source>
</evidence>
<evidence type="ECO:0000256" key="1">
    <source>
        <dbReference type="SAM" id="Phobius"/>
    </source>
</evidence>
<comment type="caution">
    <text evidence="2">The sequence shown here is derived from an EMBL/GenBank/DDBJ whole genome shotgun (WGS) entry which is preliminary data.</text>
</comment>
<dbReference type="Proteomes" id="UP001595952">
    <property type="component" value="Unassembled WGS sequence"/>
</dbReference>
<evidence type="ECO:0000313" key="3">
    <source>
        <dbReference type="Proteomes" id="UP001595952"/>
    </source>
</evidence>
<dbReference type="EMBL" id="JBHSEI010000015">
    <property type="protein sequence ID" value="MFC4640274.1"/>
    <property type="molecule type" value="Genomic_DNA"/>
</dbReference>
<accession>A0ABV9ID53</accession>
<keyword evidence="1" id="KW-1133">Transmembrane helix</keyword>
<sequence length="80" mass="9206">MTDHALQPRFQRWPKLLYRWPTFVLVLVGWVFVRAESLPTAMNWLGKMVGIGATAQRDVPQPLRALCVLCFVVVNIRPET</sequence>
<reference evidence="3" key="1">
    <citation type="journal article" date="2019" name="Int. J. Syst. Evol. Microbiol.">
        <title>The Global Catalogue of Microorganisms (GCM) 10K type strain sequencing project: providing services to taxonomists for standard genome sequencing and annotation.</title>
        <authorList>
            <consortium name="The Broad Institute Genomics Platform"/>
            <consortium name="The Broad Institute Genome Sequencing Center for Infectious Disease"/>
            <person name="Wu L."/>
            <person name="Ma J."/>
        </authorList>
    </citation>
    <scope>NUCLEOTIDE SEQUENCE [LARGE SCALE GENOMIC DNA]</scope>
    <source>
        <strain evidence="3">CCUG 55995</strain>
    </source>
</reference>
<name>A0ABV9ID53_9DEIO</name>
<keyword evidence="1" id="KW-0472">Membrane</keyword>
<gene>
    <name evidence="2" type="ORF">ACFO0D_18240</name>
</gene>